<keyword evidence="4" id="KW-1185">Reference proteome</keyword>
<comment type="similarity">
    <text evidence="1">Belongs to the CDR2 family.</text>
</comment>
<accession>A0A6I8W5J7</accession>
<dbReference type="Proteomes" id="UP000001819">
    <property type="component" value="Chromosome X"/>
</dbReference>
<dbReference type="PANTHER" id="PTHR19232">
    <property type="entry name" value="CENTROCORTIN FAMILY MEMBER"/>
    <property type="match status" value="1"/>
</dbReference>
<gene>
    <name evidence="5" type="primary">LOC26534447</name>
</gene>
<evidence type="ECO:0000256" key="2">
    <source>
        <dbReference type="ARBA" id="ARBA00023054"/>
    </source>
</evidence>
<evidence type="ECO:0000256" key="1">
    <source>
        <dbReference type="ARBA" id="ARBA00009019"/>
    </source>
</evidence>
<proteinExistence type="inferred from homology"/>
<dbReference type="RefSeq" id="XP_033238618.1">
    <property type="nucleotide sequence ID" value="XM_033382727.1"/>
</dbReference>
<feature type="coiled-coil region" evidence="3">
    <location>
        <begin position="124"/>
        <end position="193"/>
    </location>
</feature>
<dbReference type="AlphaFoldDB" id="A0A6I8W5J7"/>
<protein>
    <submittedName>
        <fullName evidence="5">Cerebellar degeneration-related protein 2-like isoform X2</fullName>
    </submittedName>
</protein>
<evidence type="ECO:0000256" key="3">
    <source>
        <dbReference type="SAM" id="Coils"/>
    </source>
</evidence>
<evidence type="ECO:0000313" key="5">
    <source>
        <dbReference type="RefSeq" id="XP_033238618.1"/>
    </source>
</evidence>
<keyword evidence="2 3" id="KW-0175">Coiled coil</keyword>
<reference evidence="5" key="1">
    <citation type="submission" date="2025-08" db="UniProtKB">
        <authorList>
            <consortium name="RefSeq"/>
        </authorList>
    </citation>
    <scope>IDENTIFICATION</scope>
    <source>
        <strain evidence="5">MV-25-SWS-2005</strain>
        <tissue evidence="5">Whole body</tissue>
    </source>
</reference>
<name>A0A6I8W5J7_DROPS</name>
<evidence type="ECO:0000313" key="4">
    <source>
        <dbReference type="Proteomes" id="UP000001819"/>
    </source>
</evidence>
<dbReference type="InterPro" id="IPR026079">
    <property type="entry name" value="CDR2"/>
</dbReference>
<organism evidence="4 5">
    <name type="scientific">Drosophila pseudoobscura pseudoobscura</name>
    <name type="common">Fruit fly</name>
    <dbReference type="NCBI Taxonomy" id="46245"/>
    <lineage>
        <taxon>Eukaryota</taxon>
        <taxon>Metazoa</taxon>
        <taxon>Ecdysozoa</taxon>
        <taxon>Arthropoda</taxon>
        <taxon>Hexapoda</taxon>
        <taxon>Insecta</taxon>
        <taxon>Pterygota</taxon>
        <taxon>Neoptera</taxon>
        <taxon>Endopterygota</taxon>
        <taxon>Diptera</taxon>
        <taxon>Brachycera</taxon>
        <taxon>Muscomorpha</taxon>
        <taxon>Ephydroidea</taxon>
        <taxon>Drosophilidae</taxon>
        <taxon>Drosophila</taxon>
        <taxon>Sophophora</taxon>
    </lineage>
</organism>
<dbReference type="PANTHER" id="PTHR19232:SF7">
    <property type="entry name" value="CENTROCORTIN, ISOFORM A"/>
    <property type="match status" value="1"/>
</dbReference>
<sequence>MSVLDCIQSKISKELNEKIKINIRDADVKCIQPNRAPTKHKSIRKMDETNRDASQCGRGVSQFMLDDLQLAAELGKTLLERNKELEIFLKEYKCKGDEQEREIVHLRKHINAMTEVNDSRLKVYEQLEVGIQDLERANQRLIIEKNSDKKQIKTISSNNEILESRCEELSQLLNESKQALSIERRKSDRLQQELNSSMPPTDKKIGEHSDKRNVKVCQNQNKIQALGFEHLDTLAETRLSDHRITVLFSGTVLCFL</sequence>